<dbReference type="AlphaFoldDB" id="A0A8J2WSA9"/>
<evidence type="ECO:0000313" key="3">
    <source>
        <dbReference type="Proteomes" id="UP000789390"/>
    </source>
</evidence>
<keyword evidence="3" id="KW-1185">Reference proteome</keyword>
<evidence type="ECO:0000313" key="2">
    <source>
        <dbReference type="EMBL" id="CAH0109618.1"/>
    </source>
</evidence>
<organism evidence="2 3">
    <name type="scientific">Daphnia galeata</name>
    <dbReference type="NCBI Taxonomy" id="27404"/>
    <lineage>
        <taxon>Eukaryota</taxon>
        <taxon>Metazoa</taxon>
        <taxon>Ecdysozoa</taxon>
        <taxon>Arthropoda</taxon>
        <taxon>Crustacea</taxon>
        <taxon>Branchiopoda</taxon>
        <taxon>Diplostraca</taxon>
        <taxon>Cladocera</taxon>
        <taxon>Anomopoda</taxon>
        <taxon>Daphniidae</taxon>
        <taxon>Daphnia</taxon>
    </lineage>
</organism>
<dbReference type="Proteomes" id="UP000789390">
    <property type="component" value="Unassembled WGS sequence"/>
</dbReference>
<dbReference type="PANTHER" id="PTHR42776:SF4">
    <property type="entry name" value="ACYLAMINO-ACID-RELEASING ENZYME"/>
    <property type="match status" value="1"/>
</dbReference>
<dbReference type="EMBL" id="CAKKLH010000293">
    <property type="protein sequence ID" value="CAH0109618.1"/>
    <property type="molecule type" value="Genomic_DNA"/>
</dbReference>
<gene>
    <name evidence="2" type="ORF">DGAL_LOCUS13101</name>
</gene>
<comment type="caution">
    <text evidence="2">The sequence shown here is derived from an EMBL/GenBank/DDBJ whole genome shotgun (WGS) entry which is preliminary data.</text>
</comment>
<evidence type="ECO:0008006" key="4">
    <source>
        <dbReference type="Google" id="ProtNLM"/>
    </source>
</evidence>
<dbReference type="GO" id="GO:0004252">
    <property type="term" value="F:serine-type endopeptidase activity"/>
    <property type="evidence" value="ECO:0007669"/>
    <property type="project" value="TreeGrafter"/>
</dbReference>
<dbReference type="SUPFAM" id="SSF53474">
    <property type="entry name" value="alpha/beta-Hydrolases"/>
    <property type="match status" value="1"/>
</dbReference>
<evidence type="ECO:0000256" key="1">
    <source>
        <dbReference type="ARBA" id="ARBA00022801"/>
    </source>
</evidence>
<name>A0A8J2WSA9_9CRUS</name>
<keyword evidence="1" id="KW-0378">Hydrolase</keyword>
<dbReference type="OrthoDB" id="416344at2759"/>
<accession>A0A8J2WSA9</accession>
<sequence>MGLITRNKRFHPSLLTGVGIVQQIETETTKSYQGMYNQSFPDRCWSPDGKLTFFTTPCKSSVQTYALNWESFKICKLSLPNGCTGSVVLDVFEDWILVCGVSLTRPDQIFIGHKPGAYPMDMPDSLTGNKELPSTQSLVADVVSFKVEGDMEYEASLIFPKNPSKKTPLVVAPHGDPHSVSTDQFNAEAYFFCQLGYAVLLVNYRDRGRDRGSRD</sequence>
<dbReference type="InterPro" id="IPR029058">
    <property type="entry name" value="AB_hydrolase_fold"/>
</dbReference>
<reference evidence="2" key="1">
    <citation type="submission" date="2021-11" db="EMBL/GenBank/DDBJ databases">
        <authorList>
            <person name="Schell T."/>
        </authorList>
    </citation>
    <scope>NUCLEOTIDE SEQUENCE</scope>
    <source>
        <strain evidence="2">M5</strain>
    </source>
</reference>
<dbReference type="PANTHER" id="PTHR42776">
    <property type="entry name" value="SERINE PEPTIDASE S9 FAMILY MEMBER"/>
    <property type="match status" value="1"/>
</dbReference>
<dbReference type="Gene3D" id="3.40.50.1820">
    <property type="entry name" value="alpha/beta hydrolase"/>
    <property type="match status" value="1"/>
</dbReference>
<protein>
    <recommendedName>
        <fullName evidence="4">Acylamino-acid-releasing enzyme</fullName>
    </recommendedName>
</protein>
<proteinExistence type="predicted"/>